<keyword evidence="4" id="KW-1185">Reference proteome</keyword>
<accession>A0A443I169</accession>
<sequence length="317" mass="35369">MFGSRVSSPLYPSFSHHSYTSEDSGSATTAPILPTGGCQFILLHSSTPDQRCSCQGFRLHESLPGAHCYLALMDKMRRLEAQYEHERKVWQEELNEERRARREDIRVLREAMYSLYKVVEQDIPRQFEYVEDKIEGLVDSQQQLQERVMTVDDSTMALEDRVANLEDEQDSNDEGAVDDEDEVVGESTEQYGSDMAALDTSLAGQIAVRPSVRDGFPASGSDEASIKLAEASRKTHLDDQDQSFQLPPNPLHAVNPAQLKRKRHGVDHEMAESTAESRHSFTLPSPPPLSLSSPDQGPSRCHSEPSIAPYSSFGLTS</sequence>
<dbReference type="GeneID" id="39598076"/>
<feature type="compositionally biased region" description="Basic and acidic residues" evidence="2">
    <location>
        <begin position="266"/>
        <end position="279"/>
    </location>
</feature>
<name>A0A443I169_BYSSP</name>
<dbReference type="Proteomes" id="UP000283841">
    <property type="component" value="Unassembled WGS sequence"/>
</dbReference>
<evidence type="ECO:0000256" key="1">
    <source>
        <dbReference type="SAM" id="Coils"/>
    </source>
</evidence>
<feature type="region of interest" description="Disordered" evidence="2">
    <location>
        <begin position="165"/>
        <end position="190"/>
    </location>
</feature>
<evidence type="ECO:0000256" key="2">
    <source>
        <dbReference type="SAM" id="MobiDB-lite"/>
    </source>
</evidence>
<keyword evidence="1" id="KW-0175">Coiled coil</keyword>
<dbReference type="EMBL" id="RCNU01000002">
    <property type="protein sequence ID" value="RWQ97781.1"/>
    <property type="molecule type" value="Genomic_DNA"/>
</dbReference>
<organism evidence="3 4">
    <name type="scientific">Byssochlamys spectabilis</name>
    <name type="common">Paecilomyces variotii</name>
    <dbReference type="NCBI Taxonomy" id="264951"/>
    <lineage>
        <taxon>Eukaryota</taxon>
        <taxon>Fungi</taxon>
        <taxon>Dikarya</taxon>
        <taxon>Ascomycota</taxon>
        <taxon>Pezizomycotina</taxon>
        <taxon>Eurotiomycetes</taxon>
        <taxon>Eurotiomycetidae</taxon>
        <taxon>Eurotiales</taxon>
        <taxon>Thermoascaceae</taxon>
        <taxon>Paecilomyces</taxon>
    </lineage>
</organism>
<dbReference type="RefSeq" id="XP_028487426.1">
    <property type="nucleotide sequence ID" value="XM_028628799.1"/>
</dbReference>
<evidence type="ECO:0000313" key="3">
    <source>
        <dbReference type="EMBL" id="RWQ97781.1"/>
    </source>
</evidence>
<dbReference type="VEuPathDB" id="FungiDB:C8Q69DRAFT_441962"/>
<evidence type="ECO:0000313" key="4">
    <source>
        <dbReference type="Proteomes" id="UP000283841"/>
    </source>
</evidence>
<proteinExistence type="predicted"/>
<protein>
    <submittedName>
        <fullName evidence="3">Uncharacterized protein</fullName>
    </submittedName>
</protein>
<comment type="caution">
    <text evidence="3">The sequence shown here is derived from an EMBL/GenBank/DDBJ whole genome shotgun (WGS) entry which is preliminary data.</text>
</comment>
<reference evidence="3 4" key="1">
    <citation type="journal article" date="2018" name="Front. Microbiol.">
        <title>Genomic and genetic insights into a cosmopolitan fungus, Paecilomyces variotii (Eurotiales).</title>
        <authorList>
            <person name="Urquhart A.S."/>
            <person name="Mondo S.J."/>
            <person name="Makela M.R."/>
            <person name="Hane J.K."/>
            <person name="Wiebenga A."/>
            <person name="He G."/>
            <person name="Mihaltcheva S."/>
            <person name="Pangilinan J."/>
            <person name="Lipzen A."/>
            <person name="Barry K."/>
            <person name="de Vries R.P."/>
            <person name="Grigoriev I.V."/>
            <person name="Idnurm A."/>
        </authorList>
    </citation>
    <scope>NUCLEOTIDE SEQUENCE [LARGE SCALE GENOMIC DNA]</scope>
    <source>
        <strain evidence="3 4">CBS 101075</strain>
    </source>
</reference>
<gene>
    <name evidence="3" type="ORF">C8Q69DRAFT_441962</name>
</gene>
<feature type="region of interest" description="Disordered" evidence="2">
    <location>
        <begin position="232"/>
        <end position="317"/>
    </location>
</feature>
<dbReference type="STRING" id="264951.A0A443I169"/>
<feature type="compositionally biased region" description="Acidic residues" evidence="2">
    <location>
        <begin position="165"/>
        <end position="184"/>
    </location>
</feature>
<feature type="coiled-coil region" evidence="1">
    <location>
        <begin position="73"/>
        <end position="111"/>
    </location>
</feature>
<dbReference type="AlphaFoldDB" id="A0A443I169"/>